<dbReference type="PROSITE" id="PS51782">
    <property type="entry name" value="LYSM"/>
    <property type="match status" value="1"/>
</dbReference>
<sequence>MRAFSTFSLLAALSLCSFASRAQQVTLSPTLSDDSVRVMSGLVQTSVRQLRSIYYEPNDAKAIELIDAAVRDITPLNQRLRQYTADLNPEQQRVLTQRLRQQPWQIELQTLLRSPQYKGFNARAAKNPALKTAAERLQAAGFIGMPKAATAARTAPTPTVAAVSPATSARPTNNLVASPPTPATSSAAAKKHTVQKGETLFSIAKQYNVKPAQLQAWNAKPDNGVKIGEVLLVEAAQ</sequence>
<dbReference type="Proteomes" id="UP000198310">
    <property type="component" value="Unassembled WGS sequence"/>
</dbReference>
<reference evidence="5" key="1">
    <citation type="submission" date="2017-06" db="EMBL/GenBank/DDBJ databases">
        <authorList>
            <person name="Varghese N."/>
            <person name="Submissions S."/>
        </authorList>
    </citation>
    <scope>NUCLEOTIDE SEQUENCE [LARGE SCALE GENOMIC DNA]</scope>
    <source>
        <strain evidence="5">DSM 28041</strain>
    </source>
</reference>
<evidence type="ECO:0000313" key="4">
    <source>
        <dbReference type="EMBL" id="SNR42293.1"/>
    </source>
</evidence>
<dbReference type="AlphaFoldDB" id="A0A238W7X7"/>
<evidence type="ECO:0000256" key="2">
    <source>
        <dbReference type="SAM" id="SignalP"/>
    </source>
</evidence>
<evidence type="ECO:0000259" key="3">
    <source>
        <dbReference type="PROSITE" id="PS51782"/>
    </source>
</evidence>
<dbReference type="SUPFAM" id="SSF54106">
    <property type="entry name" value="LysM domain"/>
    <property type="match status" value="1"/>
</dbReference>
<gene>
    <name evidence="4" type="ORF">SAMN06269173_102286</name>
</gene>
<dbReference type="RefSeq" id="WP_089331941.1">
    <property type="nucleotide sequence ID" value="NZ_FZNS01000002.1"/>
</dbReference>
<name>A0A238W7X7_9BACT</name>
<dbReference type="InterPro" id="IPR036779">
    <property type="entry name" value="LysM_dom_sf"/>
</dbReference>
<accession>A0A238W7X7</accession>
<feature type="region of interest" description="Disordered" evidence="1">
    <location>
        <begin position="164"/>
        <end position="189"/>
    </location>
</feature>
<evidence type="ECO:0000256" key="1">
    <source>
        <dbReference type="SAM" id="MobiDB-lite"/>
    </source>
</evidence>
<dbReference type="EMBL" id="FZNS01000002">
    <property type="protein sequence ID" value="SNR42293.1"/>
    <property type="molecule type" value="Genomic_DNA"/>
</dbReference>
<keyword evidence="2" id="KW-0732">Signal</keyword>
<dbReference type="SMART" id="SM00257">
    <property type="entry name" value="LysM"/>
    <property type="match status" value="1"/>
</dbReference>
<dbReference type="InterPro" id="IPR018392">
    <property type="entry name" value="LysM"/>
</dbReference>
<feature type="signal peptide" evidence="2">
    <location>
        <begin position="1"/>
        <end position="22"/>
    </location>
</feature>
<protein>
    <submittedName>
        <fullName evidence="4">LysM domain-containing protein</fullName>
    </submittedName>
</protein>
<feature type="domain" description="LysM" evidence="3">
    <location>
        <begin position="190"/>
        <end position="233"/>
    </location>
</feature>
<keyword evidence="5" id="KW-1185">Reference proteome</keyword>
<evidence type="ECO:0000313" key="5">
    <source>
        <dbReference type="Proteomes" id="UP000198310"/>
    </source>
</evidence>
<organism evidence="4 5">
    <name type="scientific">Hymenobacter mucosus</name>
    <dbReference type="NCBI Taxonomy" id="1411120"/>
    <lineage>
        <taxon>Bacteria</taxon>
        <taxon>Pseudomonadati</taxon>
        <taxon>Bacteroidota</taxon>
        <taxon>Cytophagia</taxon>
        <taxon>Cytophagales</taxon>
        <taxon>Hymenobacteraceae</taxon>
        <taxon>Hymenobacter</taxon>
    </lineage>
</organism>
<proteinExistence type="predicted"/>
<dbReference type="Pfam" id="PF01476">
    <property type="entry name" value="LysM"/>
    <property type="match status" value="1"/>
</dbReference>
<feature type="chain" id="PRO_5013280405" evidence="2">
    <location>
        <begin position="23"/>
        <end position="237"/>
    </location>
</feature>
<dbReference type="CDD" id="cd00118">
    <property type="entry name" value="LysM"/>
    <property type="match status" value="1"/>
</dbReference>
<dbReference type="Gene3D" id="3.10.350.10">
    <property type="entry name" value="LysM domain"/>
    <property type="match status" value="1"/>
</dbReference>